<dbReference type="InterPro" id="IPR036097">
    <property type="entry name" value="HisK_dim/P_sf"/>
</dbReference>
<evidence type="ECO:0000256" key="14">
    <source>
        <dbReference type="ARBA" id="ARBA00064003"/>
    </source>
</evidence>
<keyword evidence="4" id="KW-1003">Cell membrane</keyword>
<dbReference type="SMART" id="SM00086">
    <property type="entry name" value="PAC"/>
    <property type="match status" value="3"/>
</dbReference>
<feature type="domain" description="HPt" evidence="25">
    <location>
        <begin position="1294"/>
        <end position="1395"/>
    </location>
</feature>
<dbReference type="FunFam" id="1.10.287.130:FF:000002">
    <property type="entry name" value="Two-component osmosensing histidine kinase"/>
    <property type="match status" value="1"/>
</dbReference>
<dbReference type="InterPro" id="IPR029150">
    <property type="entry name" value="dCache_3"/>
</dbReference>
<evidence type="ECO:0000256" key="11">
    <source>
        <dbReference type="ARBA" id="ARBA00022989"/>
    </source>
</evidence>
<dbReference type="Gene3D" id="3.30.450.20">
    <property type="entry name" value="PAS domain"/>
    <property type="match status" value="4"/>
</dbReference>
<dbReference type="SUPFAM" id="SSF47226">
    <property type="entry name" value="Histidine-containing phosphotransfer domain, HPT domain"/>
    <property type="match status" value="1"/>
</dbReference>
<dbReference type="SMART" id="SM00387">
    <property type="entry name" value="HATPase_c"/>
    <property type="match status" value="1"/>
</dbReference>
<evidence type="ECO:0000256" key="3">
    <source>
        <dbReference type="ARBA" id="ARBA00012438"/>
    </source>
</evidence>
<dbReference type="FunFam" id="3.30.565.10:FF:000010">
    <property type="entry name" value="Sensor histidine kinase RcsC"/>
    <property type="match status" value="1"/>
</dbReference>
<dbReference type="SUPFAM" id="SSF55785">
    <property type="entry name" value="PYP-like sensor domain (PAS domain)"/>
    <property type="match status" value="3"/>
</dbReference>
<feature type="domain" description="PAC" evidence="24">
    <location>
        <begin position="680"/>
        <end position="732"/>
    </location>
</feature>
<dbReference type="SUPFAM" id="SSF55874">
    <property type="entry name" value="ATPase domain of HSP90 chaperone/DNA topoisomerase II/histidine kinase"/>
    <property type="match status" value="1"/>
</dbReference>
<feature type="domain" description="Response regulatory" evidence="22">
    <location>
        <begin position="1006"/>
        <end position="1127"/>
    </location>
</feature>
<evidence type="ECO:0000313" key="27">
    <source>
        <dbReference type="Proteomes" id="UP000295247"/>
    </source>
</evidence>
<dbReference type="Gene3D" id="3.40.50.2300">
    <property type="match status" value="2"/>
</dbReference>
<feature type="domain" description="PAC" evidence="24">
    <location>
        <begin position="551"/>
        <end position="603"/>
    </location>
</feature>
<dbReference type="CDD" id="cd17546">
    <property type="entry name" value="REC_hyHK_CKI1_RcsC-like"/>
    <property type="match status" value="2"/>
</dbReference>
<dbReference type="Gene3D" id="3.30.565.10">
    <property type="entry name" value="Histidine kinase-like ATPase, C-terminal domain"/>
    <property type="match status" value="1"/>
</dbReference>
<dbReference type="GO" id="GO:0000155">
    <property type="term" value="F:phosphorelay sensor kinase activity"/>
    <property type="evidence" value="ECO:0007669"/>
    <property type="project" value="InterPro"/>
</dbReference>
<feature type="compositionally biased region" description="Low complexity" evidence="19">
    <location>
        <begin position="1129"/>
        <end position="1140"/>
    </location>
</feature>
<dbReference type="InterPro" id="IPR036641">
    <property type="entry name" value="HPT_dom_sf"/>
</dbReference>
<keyword evidence="6" id="KW-0808">Transferase</keyword>
<dbReference type="InterPro" id="IPR003661">
    <property type="entry name" value="HisK_dim/P_dom"/>
</dbReference>
<dbReference type="SUPFAM" id="SSF103190">
    <property type="entry name" value="Sensory domain-like"/>
    <property type="match status" value="1"/>
</dbReference>
<evidence type="ECO:0000259" key="22">
    <source>
        <dbReference type="PROSITE" id="PS50110"/>
    </source>
</evidence>
<keyword evidence="11 20" id="KW-1133">Transmembrane helix</keyword>
<evidence type="ECO:0000256" key="18">
    <source>
        <dbReference type="SAM" id="Coils"/>
    </source>
</evidence>
<name>A0A4R4A7Q8_MARGR</name>
<dbReference type="PROSITE" id="PS50109">
    <property type="entry name" value="HIS_KIN"/>
    <property type="match status" value="1"/>
</dbReference>
<feature type="domain" description="PAC" evidence="24">
    <location>
        <begin position="421"/>
        <end position="474"/>
    </location>
</feature>
<evidence type="ECO:0000256" key="12">
    <source>
        <dbReference type="ARBA" id="ARBA00023012"/>
    </source>
</evidence>
<sequence>MSWTPRPASSLRHLLPLFALILVLLIGAFSVLLWWIQEQRLREIVAADIDEIATVFNAVLDDQSDWLDALATSVAMDTTTREALAARDPERLDRRWRALFERLRIRNGLTHFYFIGVDRRTLLRLHAPERVGDRIDRFTARQAERDDSDAQGLELGPLGTFTLRAITPIHDRGRRIGYVEVGKEIEDILAALHTPTETRLAVIIRKQLLDRAPWEQGMRLLGREGDWERLTNSVITYSSPGGIPAGLDHAIEQIDRPGHTQHDPGRELMVDDTRWRLSLLPLDDVAGRHVGDLLLAHDLTSEASAFSHHIRTWGLVTMLLLSAALSASGLLVRGARRLIRRQQAELVEHQGLLAATLRSLGEGVISTDADKRIIDINQTGEQLTGWMATEARGRPLGDVLLLVDPETRDPIPLPSTATVERATEQALLITRSGNGRPVVTSSAPIRNDQGHTLGAVIVFRDMSEAQRIRHELELSRERYMLAIDCSSDGIWDWDLRNNQVFISPRWKEQIGFADDELDNAFESFETRLHPEDRRRILNQLANYLQQPQDSYALEFRLRHKNGSYRWILSRGRALCNAQGEPYRMSGSHTDISARKEAERTMAMLSAAVEHSDDLVAIRDPELRVIAANPAFAQAVGVDSTGHLVGRTDAELLGIAPDEEPARSLMADERRAQFLPAGEHIVREHDARLASGETRTLLTKKYPIYDHDQRLIGTGTLSIDISARKRTEDALRETNAALKAAIERANAMANRAKMASRAKSRFLSNMSHEIRTPMNGVIGMLGLLRESPLNADQQRYLEIAQHSGEGLLKIINDILDFSKVEAGKLELERIDFDFGELLDDFVATMALHAHEKALELTCTAAPDIPTALRGDPGRVLQILTNLVGNAIKFTEHGEVAVRATLLGCDAHQVRVRLAVRDTGIGIPHDKRKRLFHGFSQVDPSNTRRYGGTGLGLAITKQLVELMGGELGLESTFGQGSIFWCDLPLARQQGPEAERHPPQPSARLRDTRVLVVDDNRHTRELIAAQLGDWGLASAAAGDGDQALTQLHQGVAQERPFAIALIDVNMPDMDGIALGEAIRAKPALAGTALVMMTALGIARETERCTRHALGLQLTKPVRQRELLDTLEQTLSRPADQPRPAASPARRERHPARLLLADDNLTNQQVALGILGHLGFDADCVSDGRQVLEALAARHYDLLLLDVQMPLLDGLETTRHIRDPAQGLLNRDIPIIAMTAHALEEDRERCLQAGMNDYLAKPIDRKALAAALERWLPRQALAPPGAPPVLDTPALMEGLMADRALIHQVIETFLDDIPRQLASLGRQQQRRDLAACAHHAQHIESAAASLGARQLAEAAAELETACRCASDPATFAASLGAVETAFTDLRAALTRLQDTLLQEHHHVS</sequence>
<evidence type="ECO:0000256" key="4">
    <source>
        <dbReference type="ARBA" id="ARBA00022475"/>
    </source>
</evidence>
<dbReference type="Pfam" id="PF14827">
    <property type="entry name" value="dCache_3"/>
    <property type="match status" value="1"/>
</dbReference>
<dbReference type="CDD" id="cd16922">
    <property type="entry name" value="HATPase_EvgS-ArcB-TorS-like"/>
    <property type="match status" value="1"/>
</dbReference>
<evidence type="ECO:0000256" key="20">
    <source>
        <dbReference type="SAM" id="Phobius"/>
    </source>
</evidence>
<evidence type="ECO:0000256" key="8">
    <source>
        <dbReference type="ARBA" id="ARBA00022741"/>
    </source>
</evidence>
<dbReference type="Pfam" id="PF00072">
    <property type="entry name" value="Response_reg"/>
    <property type="match status" value="2"/>
</dbReference>
<dbReference type="Pfam" id="PF08447">
    <property type="entry name" value="PAS_3"/>
    <property type="match status" value="1"/>
</dbReference>
<dbReference type="InterPro" id="IPR000700">
    <property type="entry name" value="PAS-assoc_C"/>
</dbReference>
<evidence type="ECO:0000256" key="19">
    <source>
        <dbReference type="SAM" id="MobiDB-lite"/>
    </source>
</evidence>
<dbReference type="EMBL" id="SMDC01000008">
    <property type="protein sequence ID" value="TCW34878.1"/>
    <property type="molecule type" value="Genomic_DNA"/>
</dbReference>
<feature type="domain" description="Histidine kinase" evidence="21">
    <location>
        <begin position="764"/>
        <end position="985"/>
    </location>
</feature>
<dbReference type="PRINTS" id="PR00344">
    <property type="entry name" value="BCTRLSENSOR"/>
</dbReference>
<evidence type="ECO:0000256" key="7">
    <source>
        <dbReference type="ARBA" id="ARBA00022692"/>
    </source>
</evidence>
<evidence type="ECO:0000256" key="16">
    <source>
        <dbReference type="PROSITE-ProRule" id="PRU00110"/>
    </source>
</evidence>
<dbReference type="Gene3D" id="1.10.287.130">
    <property type="match status" value="1"/>
</dbReference>
<feature type="region of interest" description="Disordered" evidence="19">
    <location>
        <begin position="1124"/>
        <end position="1144"/>
    </location>
</feature>
<dbReference type="PROSITE" id="PS50113">
    <property type="entry name" value="PAC"/>
    <property type="match status" value="3"/>
</dbReference>
<dbReference type="InterPro" id="IPR001789">
    <property type="entry name" value="Sig_transdc_resp-reg_receiver"/>
</dbReference>
<feature type="modified residue" description="4-aspartylphosphate" evidence="17">
    <location>
        <position position="1198"/>
    </location>
</feature>
<comment type="caution">
    <text evidence="16">Lacks conserved residue(s) required for the propagation of feature annotation.</text>
</comment>
<dbReference type="SMART" id="SM00448">
    <property type="entry name" value="REC"/>
    <property type="match status" value="2"/>
</dbReference>
<evidence type="ECO:0000259" key="21">
    <source>
        <dbReference type="PROSITE" id="PS50109"/>
    </source>
</evidence>
<comment type="catalytic activity">
    <reaction evidence="1">
        <text>ATP + protein L-histidine = ADP + protein N-phospho-L-histidine.</text>
        <dbReference type="EC" id="2.7.13.3"/>
    </reaction>
</comment>
<dbReference type="Gene3D" id="1.20.120.160">
    <property type="entry name" value="HPT domain"/>
    <property type="match status" value="1"/>
</dbReference>
<evidence type="ECO:0000259" key="23">
    <source>
        <dbReference type="PROSITE" id="PS50112"/>
    </source>
</evidence>
<dbReference type="Pfam" id="PF00512">
    <property type="entry name" value="HisKA"/>
    <property type="match status" value="1"/>
</dbReference>
<dbReference type="InterPro" id="IPR011006">
    <property type="entry name" value="CheY-like_superfamily"/>
</dbReference>
<dbReference type="PROSITE" id="PS50894">
    <property type="entry name" value="HPT"/>
    <property type="match status" value="1"/>
</dbReference>
<dbReference type="CDD" id="cd00130">
    <property type="entry name" value="PAS"/>
    <property type="match status" value="2"/>
</dbReference>
<dbReference type="Pfam" id="PF01627">
    <property type="entry name" value="Hpt"/>
    <property type="match status" value="1"/>
</dbReference>
<comment type="subunit">
    <text evidence="14">At low DSF concentrations, interacts with RpfF.</text>
</comment>
<evidence type="ECO:0000256" key="2">
    <source>
        <dbReference type="ARBA" id="ARBA00004651"/>
    </source>
</evidence>
<comment type="subcellular location">
    <subcellularLocation>
        <location evidence="2">Cell membrane</location>
        <topology evidence="2">Multi-pass membrane protein</topology>
    </subcellularLocation>
</comment>
<dbReference type="PROSITE" id="PS50110">
    <property type="entry name" value="RESPONSE_REGULATORY"/>
    <property type="match status" value="2"/>
</dbReference>
<evidence type="ECO:0000256" key="1">
    <source>
        <dbReference type="ARBA" id="ARBA00000085"/>
    </source>
</evidence>
<feature type="modified residue" description="4-aspartylphosphate" evidence="17">
    <location>
        <position position="1060"/>
    </location>
</feature>
<dbReference type="Proteomes" id="UP000295247">
    <property type="component" value="Unassembled WGS sequence"/>
</dbReference>
<dbReference type="PROSITE" id="PS50112">
    <property type="entry name" value="PAS"/>
    <property type="match status" value="2"/>
</dbReference>
<feature type="coiled-coil region" evidence="18">
    <location>
        <begin position="723"/>
        <end position="754"/>
    </location>
</feature>
<evidence type="ECO:0000256" key="10">
    <source>
        <dbReference type="ARBA" id="ARBA00022840"/>
    </source>
</evidence>
<evidence type="ECO:0000256" key="17">
    <source>
        <dbReference type="PROSITE-ProRule" id="PRU00169"/>
    </source>
</evidence>
<feature type="domain" description="PAS" evidence="23">
    <location>
        <begin position="349"/>
        <end position="409"/>
    </location>
</feature>
<dbReference type="InterPro" id="IPR035965">
    <property type="entry name" value="PAS-like_dom_sf"/>
</dbReference>
<dbReference type="SUPFAM" id="SSF47384">
    <property type="entry name" value="Homodimeric domain of signal transducing histidine kinase"/>
    <property type="match status" value="1"/>
</dbReference>
<keyword evidence="5 17" id="KW-0597">Phosphoprotein</keyword>
<dbReference type="SMART" id="SM00091">
    <property type="entry name" value="PAS"/>
    <property type="match status" value="3"/>
</dbReference>
<keyword evidence="12" id="KW-0902">Two-component regulatory system</keyword>
<keyword evidence="9" id="KW-0418">Kinase</keyword>
<evidence type="ECO:0000256" key="13">
    <source>
        <dbReference type="ARBA" id="ARBA00023136"/>
    </source>
</evidence>
<gene>
    <name evidence="26" type="ORF">EDC29_10838</name>
</gene>
<evidence type="ECO:0000259" key="25">
    <source>
        <dbReference type="PROSITE" id="PS50894"/>
    </source>
</evidence>
<dbReference type="SMART" id="SM00388">
    <property type="entry name" value="HisKA"/>
    <property type="match status" value="1"/>
</dbReference>
<evidence type="ECO:0000256" key="9">
    <source>
        <dbReference type="ARBA" id="ARBA00022777"/>
    </source>
</evidence>
<proteinExistence type="predicted"/>
<keyword evidence="18" id="KW-0175">Coiled coil</keyword>
<dbReference type="InterPro" id="IPR013655">
    <property type="entry name" value="PAS_fold_3"/>
</dbReference>
<dbReference type="InterPro" id="IPR001610">
    <property type="entry name" value="PAC"/>
</dbReference>
<feature type="domain" description="Response regulatory" evidence="22">
    <location>
        <begin position="1149"/>
        <end position="1268"/>
    </location>
</feature>
<dbReference type="InterPro" id="IPR029151">
    <property type="entry name" value="Sensor-like_sf"/>
</dbReference>
<evidence type="ECO:0000259" key="24">
    <source>
        <dbReference type="PROSITE" id="PS50113"/>
    </source>
</evidence>
<dbReference type="PANTHER" id="PTHR45339:SF1">
    <property type="entry name" value="HYBRID SIGNAL TRANSDUCTION HISTIDINE KINASE J"/>
    <property type="match status" value="1"/>
</dbReference>
<keyword evidence="10" id="KW-0067">ATP-binding</keyword>
<dbReference type="InterPro" id="IPR008207">
    <property type="entry name" value="Sig_transdc_His_kin_Hpt_dom"/>
</dbReference>
<evidence type="ECO:0000256" key="5">
    <source>
        <dbReference type="ARBA" id="ARBA00022553"/>
    </source>
</evidence>
<dbReference type="NCBIfam" id="TIGR00229">
    <property type="entry name" value="sensory_box"/>
    <property type="match status" value="3"/>
</dbReference>
<feature type="domain" description="PAS" evidence="23">
    <location>
        <begin position="475"/>
        <end position="547"/>
    </location>
</feature>
<feature type="transmembrane region" description="Helical" evidence="20">
    <location>
        <begin position="14"/>
        <end position="36"/>
    </location>
</feature>
<dbReference type="RefSeq" id="WP_165913504.1">
    <property type="nucleotide sequence ID" value="NZ_NRRH01000013.1"/>
</dbReference>
<dbReference type="GO" id="GO:0005886">
    <property type="term" value="C:plasma membrane"/>
    <property type="evidence" value="ECO:0007669"/>
    <property type="project" value="UniProtKB-SubCell"/>
</dbReference>
<evidence type="ECO:0000256" key="15">
    <source>
        <dbReference type="ARBA" id="ARBA00068150"/>
    </source>
</evidence>
<keyword evidence="7 20" id="KW-0812">Transmembrane</keyword>
<dbReference type="CDD" id="cd00082">
    <property type="entry name" value="HisKA"/>
    <property type="match status" value="1"/>
</dbReference>
<protein>
    <recommendedName>
        <fullName evidence="15">Sensory/regulatory protein RpfC</fullName>
        <ecNumber evidence="3">2.7.13.3</ecNumber>
    </recommendedName>
</protein>
<evidence type="ECO:0000313" key="26">
    <source>
        <dbReference type="EMBL" id="TCW34878.1"/>
    </source>
</evidence>
<accession>A0A4R4A7Q8</accession>
<dbReference type="EC" id="2.7.13.3" evidence="3"/>
<dbReference type="InterPro" id="IPR013656">
    <property type="entry name" value="PAS_4"/>
</dbReference>
<dbReference type="PANTHER" id="PTHR45339">
    <property type="entry name" value="HYBRID SIGNAL TRANSDUCTION HISTIDINE KINASE J"/>
    <property type="match status" value="1"/>
</dbReference>
<keyword evidence="8" id="KW-0547">Nucleotide-binding</keyword>
<dbReference type="Pfam" id="PF08448">
    <property type="entry name" value="PAS_4"/>
    <property type="match status" value="2"/>
</dbReference>
<organism evidence="26 27">
    <name type="scientific">Marichromatium gracile</name>
    <name type="common">Chromatium gracile</name>
    <dbReference type="NCBI Taxonomy" id="1048"/>
    <lineage>
        <taxon>Bacteria</taxon>
        <taxon>Pseudomonadati</taxon>
        <taxon>Pseudomonadota</taxon>
        <taxon>Gammaproteobacteria</taxon>
        <taxon>Chromatiales</taxon>
        <taxon>Chromatiaceae</taxon>
        <taxon>Marichromatium</taxon>
    </lineage>
</organism>
<dbReference type="InterPro" id="IPR003594">
    <property type="entry name" value="HATPase_dom"/>
</dbReference>
<dbReference type="InterPro" id="IPR005467">
    <property type="entry name" value="His_kinase_dom"/>
</dbReference>
<keyword evidence="13 20" id="KW-0472">Membrane</keyword>
<dbReference type="InterPro" id="IPR004358">
    <property type="entry name" value="Sig_transdc_His_kin-like_C"/>
</dbReference>
<dbReference type="InterPro" id="IPR036890">
    <property type="entry name" value="HATPase_C_sf"/>
</dbReference>
<reference evidence="26 27" key="1">
    <citation type="submission" date="2019-03" db="EMBL/GenBank/DDBJ databases">
        <title>Genomic Encyclopedia of Type Strains, Phase IV (KMG-IV): sequencing the most valuable type-strain genomes for metagenomic binning, comparative biology and taxonomic classification.</title>
        <authorList>
            <person name="Goeker M."/>
        </authorList>
    </citation>
    <scope>NUCLEOTIDE SEQUENCE [LARGE SCALE GENOMIC DNA]</scope>
    <source>
        <strain evidence="26 27">DSM 203</strain>
    </source>
</reference>
<evidence type="ECO:0000256" key="6">
    <source>
        <dbReference type="ARBA" id="ARBA00022679"/>
    </source>
</evidence>
<dbReference type="GO" id="GO:0005524">
    <property type="term" value="F:ATP binding"/>
    <property type="evidence" value="ECO:0007669"/>
    <property type="project" value="UniProtKB-KW"/>
</dbReference>
<comment type="caution">
    <text evidence="26">The sequence shown here is derived from an EMBL/GenBank/DDBJ whole genome shotgun (WGS) entry which is preliminary data.</text>
</comment>
<dbReference type="InterPro" id="IPR000014">
    <property type="entry name" value="PAS"/>
</dbReference>
<dbReference type="SUPFAM" id="SSF52172">
    <property type="entry name" value="CheY-like"/>
    <property type="match status" value="2"/>
</dbReference>
<dbReference type="Pfam" id="PF02518">
    <property type="entry name" value="HATPase_c"/>
    <property type="match status" value="1"/>
</dbReference>